<dbReference type="SUPFAM" id="SSF50978">
    <property type="entry name" value="WD40 repeat-like"/>
    <property type="match status" value="1"/>
</dbReference>
<feature type="repeat" description="ANK" evidence="14">
    <location>
        <begin position="248"/>
        <end position="280"/>
    </location>
</feature>
<dbReference type="PANTHER" id="PTHR24198:SF169">
    <property type="entry name" value="NON-SPECIFIC SERINE_THREONINE PROTEIN KINASE"/>
    <property type="match status" value="1"/>
</dbReference>
<dbReference type="InterPro" id="IPR027417">
    <property type="entry name" value="P-loop_NTPase"/>
</dbReference>
<feature type="domain" description="Roc" evidence="18">
    <location>
        <begin position="954"/>
        <end position="1174"/>
    </location>
</feature>
<dbReference type="PROSITE" id="PS50297">
    <property type="entry name" value="ANK_REP_REGION"/>
    <property type="match status" value="8"/>
</dbReference>
<dbReference type="SUPFAM" id="SSF56112">
    <property type="entry name" value="Protein kinase-like (PK-like)"/>
    <property type="match status" value="1"/>
</dbReference>
<evidence type="ECO:0000256" key="7">
    <source>
        <dbReference type="ARBA" id="ARBA00022737"/>
    </source>
</evidence>
<evidence type="ECO:0000259" key="18">
    <source>
        <dbReference type="PROSITE" id="PS51424"/>
    </source>
</evidence>
<dbReference type="Pfam" id="PF08477">
    <property type="entry name" value="Roc"/>
    <property type="match status" value="1"/>
</dbReference>
<evidence type="ECO:0000256" key="14">
    <source>
        <dbReference type="PROSITE-ProRule" id="PRU00023"/>
    </source>
</evidence>
<keyword evidence="11 14" id="KW-0040">ANK repeat</keyword>
<dbReference type="PROSITE" id="PS51424">
    <property type="entry name" value="ROC"/>
    <property type="match status" value="1"/>
</dbReference>
<feature type="repeat" description="ANK" evidence="14">
    <location>
        <begin position="2895"/>
        <end position="2923"/>
    </location>
</feature>
<dbReference type="GO" id="GO:0004674">
    <property type="term" value="F:protein serine/threonine kinase activity"/>
    <property type="evidence" value="ECO:0007669"/>
    <property type="project" value="UniProtKB-KW"/>
</dbReference>
<dbReference type="GO" id="GO:0005525">
    <property type="term" value="F:GTP binding"/>
    <property type="evidence" value="ECO:0007669"/>
    <property type="project" value="UniProtKB-KW"/>
</dbReference>
<evidence type="ECO:0000256" key="8">
    <source>
        <dbReference type="ARBA" id="ARBA00022741"/>
    </source>
</evidence>
<dbReference type="Gene3D" id="1.10.510.10">
    <property type="entry name" value="Transferase(Phosphotransferase) domain 1"/>
    <property type="match status" value="1"/>
</dbReference>
<feature type="repeat" description="ANK" evidence="14">
    <location>
        <begin position="2479"/>
        <end position="2507"/>
    </location>
</feature>
<dbReference type="PROSITE" id="PS50011">
    <property type="entry name" value="PROTEIN_KINASE_DOM"/>
    <property type="match status" value="1"/>
</dbReference>
<dbReference type="SMART" id="SM00364">
    <property type="entry name" value="LRR_BAC"/>
    <property type="match status" value="7"/>
</dbReference>
<dbReference type="GO" id="GO:0005737">
    <property type="term" value="C:cytoplasm"/>
    <property type="evidence" value="ECO:0007669"/>
    <property type="project" value="UniProtKB-ARBA"/>
</dbReference>
<comment type="catalytic activity">
    <reaction evidence="13">
        <text>L-seryl-[protein] + ATP = O-phospho-L-seryl-[protein] + ADP + H(+)</text>
        <dbReference type="Rhea" id="RHEA:17989"/>
        <dbReference type="Rhea" id="RHEA-COMP:9863"/>
        <dbReference type="Rhea" id="RHEA-COMP:11604"/>
        <dbReference type="ChEBI" id="CHEBI:15378"/>
        <dbReference type="ChEBI" id="CHEBI:29999"/>
        <dbReference type="ChEBI" id="CHEBI:30616"/>
        <dbReference type="ChEBI" id="CHEBI:83421"/>
        <dbReference type="ChEBI" id="CHEBI:456216"/>
        <dbReference type="EC" id="2.7.11.1"/>
    </reaction>
</comment>
<feature type="repeat" description="ANK" evidence="14">
    <location>
        <begin position="2966"/>
        <end position="2994"/>
    </location>
</feature>
<dbReference type="FunFam" id="3.30.200.20:FF:000803">
    <property type="entry name" value="Probable serine/threonine-protein kinase roco4"/>
    <property type="match status" value="1"/>
</dbReference>
<dbReference type="PRINTS" id="PR00449">
    <property type="entry name" value="RASTRNSFRMNG"/>
</dbReference>
<dbReference type="InterPro" id="IPR032675">
    <property type="entry name" value="LRR_dom_sf"/>
</dbReference>
<comment type="cofactor">
    <cofactor evidence="1">
        <name>Mg(2+)</name>
        <dbReference type="ChEBI" id="CHEBI:18420"/>
    </cofactor>
</comment>
<proteinExistence type="inferred from homology"/>
<keyword evidence="6" id="KW-0808">Transferase</keyword>
<evidence type="ECO:0000256" key="13">
    <source>
        <dbReference type="ARBA" id="ARBA00048679"/>
    </source>
</evidence>
<dbReference type="Pfam" id="PF00069">
    <property type="entry name" value="Pkinase"/>
    <property type="match status" value="1"/>
</dbReference>
<feature type="repeat" description="ANK" evidence="14">
    <location>
        <begin position="3217"/>
        <end position="3249"/>
    </location>
</feature>
<comment type="similarity">
    <text evidence="2">Belongs to the protein kinase superfamily. TKL Ser/Thr protein kinase family. ROCO subfamily.</text>
</comment>
<reference evidence="19 20" key="1">
    <citation type="submission" date="2020-02" db="EMBL/GenBank/DDBJ databases">
        <authorList>
            <person name="Ferguson B K."/>
        </authorList>
    </citation>
    <scope>NUCLEOTIDE SEQUENCE [LARGE SCALE GENOMIC DNA]</scope>
</reference>
<dbReference type="PROSITE" id="PS51450">
    <property type="entry name" value="LRR"/>
    <property type="match status" value="1"/>
</dbReference>
<keyword evidence="9" id="KW-0418">Kinase</keyword>
<evidence type="ECO:0000256" key="9">
    <source>
        <dbReference type="ARBA" id="ARBA00022777"/>
    </source>
</evidence>
<dbReference type="FunFam" id="1.10.510.10:FF:000749">
    <property type="entry name" value="Leucine-rich repeat kinase, isoform C"/>
    <property type="match status" value="1"/>
</dbReference>
<keyword evidence="10 15" id="KW-0067">ATP-binding</keyword>
<dbReference type="InterPro" id="IPR036322">
    <property type="entry name" value="WD40_repeat_dom_sf"/>
</dbReference>
<gene>
    <name evidence="19" type="ORF">TBRA_LOCUS5505</name>
</gene>
<dbReference type="PROSITE" id="PS00107">
    <property type="entry name" value="PROTEIN_KINASE_ATP"/>
    <property type="match status" value="1"/>
</dbReference>
<evidence type="ECO:0000256" key="1">
    <source>
        <dbReference type="ARBA" id="ARBA00001946"/>
    </source>
</evidence>
<feature type="compositionally biased region" description="Low complexity" evidence="16">
    <location>
        <begin position="1705"/>
        <end position="1717"/>
    </location>
</feature>
<dbReference type="GO" id="GO:0005524">
    <property type="term" value="F:ATP binding"/>
    <property type="evidence" value="ECO:0007669"/>
    <property type="project" value="UniProtKB-UniRule"/>
</dbReference>
<dbReference type="FunFam" id="3.40.50.300:FF:001518">
    <property type="entry name" value="Leucine-rich repeat kinase, isoform C"/>
    <property type="match status" value="1"/>
</dbReference>
<feature type="repeat" description="ANK" evidence="14">
    <location>
        <begin position="2408"/>
        <end position="2436"/>
    </location>
</feature>
<dbReference type="InterPro" id="IPR032171">
    <property type="entry name" value="COR-A"/>
</dbReference>
<evidence type="ECO:0000256" key="11">
    <source>
        <dbReference type="ARBA" id="ARBA00023043"/>
    </source>
</evidence>
<evidence type="ECO:0000256" key="12">
    <source>
        <dbReference type="ARBA" id="ARBA00047899"/>
    </source>
</evidence>
<keyword evidence="20" id="KW-1185">Reference proteome</keyword>
<dbReference type="Pfam" id="PF12796">
    <property type="entry name" value="Ank_2"/>
    <property type="match status" value="4"/>
</dbReference>
<feature type="compositionally biased region" description="Polar residues" evidence="16">
    <location>
        <begin position="1639"/>
        <end position="1651"/>
    </location>
</feature>
<keyword evidence="7" id="KW-0677">Repeat</keyword>
<accession>A0A6H5I6P4</accession>
<evidence type="ECO:0000256" key="6">
    <source>
        <dbReference type="ARBA" id="ARBA00022679"/>
    </source>
</evidence>
<dbReference type="Pfam" id="PF00023">
    <property type="entry name" value="Ank"/>
    <property type="match status" value="1"/>
</dbReference>
<dbReference type="InterPro" id="IPR056602">
    <property type="entry name" value="Beta-prop_LRRK2"/>
</dbReference>
<dbReference type="PROSITE" id="PS50088">
    <property type="entry name" value="ANK_REPEAT"/>
    <property type="match status" value="9"/>
</dbReference>
<dbReference type="SMART" id="SM00369">
    <property type="entry name" value="LRR_TYP"/>
    <property type="match status" value="7"/>
</dbReference>
<dbReference type="InterPro" id="IPR020859">
    <property type="entry name" value="ROC"/>
</dbReference>
<keyword evidence="4" id="KW-0723">Serine/threonine-protein kinase</keyword>
<evidence type="ECO:0000256" key="4">
    <source>
        <dbReference type="ARBA" id="ARBA00022527"/>
    </source>
</evidence>
<feature type="repeat" description="ANK" evidence="14">
    <location>
        <begin position="82"/>
        <end position="114"/>
    </location>
</feature>
<dbReference type="SMART" id="SM00220">
    <property type="entry name" value="S_TKc"/>
    <property type="match status" value="1"/>
</dbReference>
<dbReference type="Proteomes" id="UP000479190">
    <property type="component" value="Unassembled WGS sequence"/>
</dbReference>
<dbReference type="EMBL" id="CADCXV010000716">
    <property type="protein sequence ID" value="CAB0033607.1"/>
    <property type="molecule type" value="Genomic_DNA"/>
</dbReference>
<feature type="repeat" description="ANK" evidence="14">
    <location>
        <begin position="46"/>
        <end position="78"/>
    </location>
</feature>
<organism evidence="19 20">
    <name type="scientific">Trichogramma brassicae</name>
    <dbReference type="NCBI Taxonomy" id="86971"/>
    <lineage>
        <taxon>Eukaryota</taxon>
        <taxon>Metazoa</taxon>
        <taxon>Ecdysozoa</taxon>
        <taxon>Arthropoda</taxon>
        <taxon>Hexapoda</taxon>
        <taxon>Insecta</taxon>
        <taxon>Pterygota</taxon>
        <taxon>Neoptera</taxon>
        <taxon>Endopterygota</taxon>
        <taxon>Hymenoptera</taxon>
        <taxon>Apocrita</taxon>
        <taxon>Proctotrupomorpha</taxon>
        <taxon>Chalcidoidea</taxon>
        <taxon>Trichogrammatidae</taxon>
        <taxon>Trichogramma</taxon>
    </lineage>
</organism>
<dbReference type="EC" id="2.7.11.1" evidence="3"/>
<dbReference type="Gene3D" id="3.80.10.10">
    <property type="entry name" value="Ribonuclease Inhibitor"/>
    <property type="match status" value="3"/>
</dbReference>
<protein>
    <recommendedName>
        <fullName evidence="3">non-specific serine/threonine protein kinase</fullName>
        <ecNumber evidence="3">2.7.11.1</ecNumber>
    </recommendedName>
</protein>
<dbReference type="InterPro" id="IPR036770">
    <property type="entry name" value="Ankyrin_rpt-contain_sf"/>
</dbReference>
<name>A0A6H5I6P4_9HYME</name>
<dbReference type="InterPro" id="IPR003591">
    <property type="entry name" value="Leu-rich_rpt_typical-subtyp"/>
</dbReference>
<dbReference type="InterPro" id="IPR000719">
    <property type="entry name" value="Prot_kinase_dom"/>
</dbReference>
<keyword evidence="5" id="KW-0433">Leucine-rich repeat</keyword>
<dbReference type="Pfam" id="PF13855">
    <property type="entry name" value="LRR_8"/>
    <property type="match status" value="1"/>
</dbReference>
<dbReference type="Gene3D" id="3.30.70.1390">
    <property type="entry name" value="ROC domain from the Parkinson's disease-associated leucine-rich repeat kinase 2"/>
    <property type="match status" value="1"/>
</dbReference>
<dbReference type="PROSITE" id="PS00108">
    <property type="entry name" value="PROTEIN_KINASE_ST"/>
    <property type="match status" value="1"/>
</dbReference>
<dbReference type="SUPFAM" id="SSF52540">
    <property type="entry name" value="P-loop containing nucleoside triphosphate hydrolases"/>
    <property type="match status" value="1"/>
</dbReference>
<feature type="domain" description="Protein kinase" evidence="17">
    <location>
        <begin position="1774"/>
        <end position="2081"/>
    </location>
</feature>
<feature type="region of interest" description="Disordered" evidence="16">
    <location>
        <begin position="982"/>
        <end position="1016"/>
    </location>
</feature>
<feature type="repeat" description="ANK" evidence="14">
    <location>
        <begin position="3292"/>
        <end position="3320"/>
    </location>
</feature>
<dbReference type="InterPro" id="IPR001611">
    <property type="entry name" value="Leu-rich_rpt"/>
</dbReference>
<dbReference type="Gene3D" id="1.25.40.20">
    <property type="entry name" value="Ankyrin repeat-containing domain"/>
    <property type="match status" value="5"/>
</dbReference>
<feature type="region of interest" description="Disordered" evidence="16">
    <location>
        <begin position="277"/>
        <end position="311"/>
    </location>
</feature>
<dbReference type="Gene3D" id="3.40.50.300">
    <property type="entry name" value="P-loop containing nucleotide triphosphate hydrolases"/>
    <property type="match status" value="1"/>
</dbReference>
<feature type="binding site" evidence="15">
    <location>
        <position position="1807"/>
    </location>
    <ligand>
        <name>ATP</name>
        <dbReference type="ChEBI" id="CHEBI:30616"/>
    </ligand>
</feature>
<evidence type="ECO:0000313" key="20">
    <source>
        <dbReference type="Proteomes" id="UP000479190"/>
    </source>
</evidence>
<dbReference type="PANTHER" id="PTHR24198">
    <property type="entry name" value="ANKYRIN REPEAT AND PROTEIN KINASE DOMAIN-CONTAINING PROTEIN"/>
    <property type="match status" value="1"/>
</dbReference>
<feature type="compositionally biased region" description="Low complexity" evidence="16">
    <location>
        <begin position="755"/>
        <end position="789"/>
    </location>
</feature>
<evidence type="ECO:0000256" key="10">
    <source>
        <dbReference type="ARBA" id="ARBA00022840"/>
    </source>
</evidence>
<sequence>MEDYTPVDEDFPGRLLHQAALWDNAELLEDLLRGEHAAYIDSQDSWGRTALHAAAITENSRCLEVLLQAGANASLPCGPRGQYRLPLHICAEHGHAKNIEKLLEYSSNLLVTDSNGLTAVKICELNENVKCCQILKFAAERYKDPSGEIEYEMPFDINTQDVTEQNILYISGALGNIKIIELLLSYKVKTRNVNEDSQQQQQQLPASKRRISSGIQRLMSTLNFMGRAEKKEENLLCPLHLDMYCNNNAETALHAAVKARHTDVVAALLQAGANPNLPIRPADSAESSATPTATATTTTPDSSSGTGNSNCAPHSTTALAIACENRDVKIAELLLRHGAQDTDCSALRIAVRNGDEQLTAKLLATKAHPDAEYKINKKAAQESQTSNFAALSSFGAATTYATLLPATPTMINWHDQGCRLSQIRTQWLMDAVLHVNKKLSAAKSGEAALLAITRIDISQNSITSVPDAVFFLPSLRTLNLAQNKIEVLKAEPRNAKDKLCPVLEEIYLQDNRLEQLPDFLMRMPALEIMDVSNNKLQCLPDNLWRAPKLKELNASFNLLRDLPSQIYQNATAGGRCKGAYYQSQYHQHDATTMTSSPSNRSLTKEQQLPIQPPILYKSESMEFDSYFSKIANARDVEMERPFVWNKSVQVLEKVQDEQEQQASSRSQLASLNLAHNLFTQVPVALPCLAVSLVRLNMAYNSLRSMSHITSYPASLKQLDLSNNQISCWPSLPQIVDGLDDMERANTACYSPPAPAATSNSSGSNPNSVNSSGGIGAGPHSPTTAAAASAVNRPSTSSSLRDIVLMSVCTHRRHLRLENLRTLVLANNALARIQLTSLDDGETPCPIDDESDKDSRSSHSSKMYLLFPNVSMLDVSNNQLKEIPANIYELNNLSVLNVSGNPDIVELPAQMGLLSRLWNLNTQGCRLQEPLKSMIESKKYKTMDVIGYLKSVLEDAKPYARMKLMIVGIQGIGKTSLLEQLRQEGDVPSSARKRGGSSGSGHDHWAKRMGNKNINSKTARGTTISTVGVDIGDWQYEKKVRGHSAHGPVYFRTWDFGGQHEYYVTHQYFLSKRSLYLVLWRICDGFKGVNEIFQWLVNIQSRAPNSPVIIVGTHYDLGYEQSEALQQYIRDKFINVVDAEKCGLPRVMETIEISCKTRHNIKMLCNLIYDVVFSLRSPGSKELLLEQRVPASYLALEDVVLQLAQERRARGADPVLRAEQYYAAVGQELARMQRSFRDPAELHQATLFLHENGVILHYDDATLKDLYFLDPQWLCDMLAHVVTIREINPFARSGVMKLDDIQHVFKSSTVASSDTHGYIVSLLNKFEVALTWDYRTLLIPSLLPTEEELLRSNVSIRIPVKSRGWHMRSKMMSQNSQNSPMISYNNQSNGAGESVLTSRPQVDCSITRLLLMSYFPSGFWSRLMTRILADDTIVEIVMTFLAPFKDFVDDKLYASLIEQPAEWSLWQTGIELRYAGISLLRLKEVNYQLRNRPHDYRQHRFKLKQDGVWCNLDMAGSAILEIYFPCDTLVIKQPIPRQEGDEDEDDDEPIGYQAIVVEPQPESIPQLLALIVDHIDILLEDWYPTLGTRFVHTSEGKLLVTRMVPCPRCLIDNTELLEIEHQQQQNYQQHQHHQCDSGASCCNDQSSEQSSEADLDRPSRYYAQQSRERQSQDSYKSDAGDSGVGHDSSASSRMPSLEGHPELHRAYPQPAQSPRAPQREPSLVYSWMVEECILAAYSGKPIACPRHSDVPLSLVAPDIVFMDLGARHLIRSDDVKRGKMLGRGAFGFVFKGTCRLPGRLQRVDVAMKMLQPVPPGPNSRQSAVLAYKAAQSKWDRDPLQYACKAYCTARQELNILLTLKHPNIVPLIGIVISPLALVLDLAPEGALNNVLKNYRRSGAKLDPFTLQAIILQVAKAIEYLHQQHVIYRDLKSENVLVWQMPAPFQESVYDYQHQQHRPVHVKVADYGISRLSLPSGAKGFGGTEGFMAPEIIRYNGEEEYTEKVDSFSFGMFVYELVTLRQPFEGHEAVKECILEGGRPPLTYSDTQHPCYALDLMVICWAQNPKDRPTASQIVSIASAPEFTHLVDATLLTERTHVTAITRMCRQLDDSSSANEIWLGHNNGEVDMLLGTDRLWLQHVRMNTPVVPYAMCCVDGYIWIGDNSGQLHIYLSTNFGCVGNFRLETDVNKTVFIVRESVLTMSSSEDESDRSYHVVIDENGESDGSIDYTDPELGRINLENLRRLRGKNNCEMKVMSQEYRDEVFCMFRDWEGQLPNLHDVFEPKEMNQLLIEFSTEKNDFSLNFRGELSIGFVARTGYKDKPILRKDGKPSPRRTTAVHHAVRRKGTYRMQLLVEDLFKIFNRFDVNYTDEYGLTHFHAACIAGCKDVVEKFLEFGLDPNYFPQESIDPPLHLALTWGRKEVTRLLLETGADPNLVNRYGSTPLHIICQKGQFMDDDLTKMLFEISDEKHQLVKVDALDKLGRTPLQWAVASLAPNTVDLLLDRGANFSNFIFPTASYFGERSNPEHDIFYEDSKMVIAAGALAVVECLEKRGYKLDRSDALTIMKLFARHEVFEKSVDHDVCWYDDEKFTCEAKKLMMNSSLSLHDFIRLPPEKAQKLLTCMKYMKFLQHFRKNYLIPHKPKPVCIEYLCEVLSRGFLQHWALEFFLKLTRNKLPILCCEMIFQKLKNKELYESVKSFHVESDENDESDGSVDYTDPELGRINLEKLKRFQGNEHYEIKLTYPQYRDGISDMFRKWEGQLPNLHDVFEPKEMDGLLIVFATEKNCSSLNFRGKVGIGFVARTGYEDKPELCKYGKPSPYRTTAVHYAARHLDRDWTNIVVNDLFKIFNRFDVNYTDEYGLTHFHAACIAGCKDVVEKFLEFGLDPNYFPQESIDPPLHLALTWGRKEVTRLLLETGADLNLVNRYGSTPLHIICQKGQFMDDDLTKMLFEISDEKHQLVKVDALDKLGRTPLQWAVASLAPNTVDLLLDRGANLSNFMFPTASYFGERSNPEHDIFYEDSKMVIAAGALAVVECLEKRGYELDRSDALTIMKLFSRQKPARFHQRRRTSAVASRRPGRIGDWEGQLPNFRVVFRSKEMDRLLTEFAKDKNHDALNFRGELSIGFVASTGYKDKPILGKDGKPSPYRTTAVHHAVRRKDACEMQITTEDLFKIFNRFDVNYTDEYGLTHFHAACMADCKDVVEKFLEFGLDPNYYPQESINPPLHLALTWGRKKVTRLLLETGADPNLVNRYGSTPLHIICQTGQFMNDDLTKMLFEISDKNHQLVKVDALDKLGRTPLQWAVASLAPNTVDLLLDRGANFSNFIFPTASYFGERSNPTDDFFCEGSKIVTTVGALAVVEYLEKRGYKLDRSDALTIMNLFESKIVALVYLEQLKHFAVALHSGKVLLVANSFTQTRKIDLVDSSGSNVKTYSLAVVPRRRRVLELWAGRSFGQISVYTLKDSTLIDTTELAHVSGEMASKNLFATYLTSAENSVLSYTYPGCIVYQWDLESKQIVNKLDMSKLVPCSESLKSISIEENLTSEKCQVTALESYANLLYIGTTWGCIVVAECDSLRPITVFRPFEGKVSQILSFKSADRKKLIMTTVGQGYRSLISRYTDYPIDSLEAEDMTHNMYALLWRSENWSAAITIEWNGNLYDFINGKQLASTAARNIHLFFS</sequence>
<dbReference type="Pfam" id="PF23748">
    <property type="entry name" value="Beta-prop_LRRK2"/>
    <property type="match status" value="1"/>
</dbReference>
<evidence type="ECO:0000256" key="3">
    <source>
        <dbReference type="ARBA" id="ARBA00012513"/>
    </source>
</evidence>
<evidence type="ECO:0000256" key="5">
    <source>
        <dbReference type="ARBA" id="ARBA00022614"/>
    </source>
</evidence>
<dbReference type="InterPro" id="IPR017441">
    <property type="entry name" value="Protein_kinase_ATP_BS"/>
</dbReference>
<dbReference type="GO" id="GO:0009966">
    <property type="term" value="P:regulation of signal transduction"/>
    <property type="evidence" value="ECO:0007669"/>
    <property type="project" value="UniProtKB-ARBA"/>
</dbReference>
<dbReference type="InterPro" id="IPR002110">
    <property type="entry name" value="Ankyrin_rpt"/>
</dbReference>
<evidence type="ECO:0000256" key="16">
    <source>
        <dbReference type="SAM" id="MobiDB-lite"/>
    </source>
</evidence>
<feature type="compositionally biased region" description="Basic and acidic residues" evidence="16">
    <location>
        <begin position="1665"/>
        <end position="1678"/>
    </location>
</feature>
<dbReference type="InterPro" id="IPR011009">
    <property type="entry name" value="Kinase-like_dom_sf"/>
</dbReference>
<evidence type="ECO:0000256" key="15">
    <source>
        <dbReference type="PROSITE-ProRule" id="PRU10141"/>
    </source>
</evidence>
<feature type="region of interest" description="Disordered" evidence="16">
    <location>
        <begin position="749"/>
        <end position="792"/>
    </location>
</feature>
<dbReference type="OrthoDB" id="10252328at2759"/>
<feature type="region of interest" description="Disordered" evidence="16">
    <location>
        <begin position="1633"/>
        <end position="1717"/>
    </location>
</feature>
<comment type="catalytic activity">
    <reaction evidence="12">
        <text>L-threonyl-[protein] + ATP = O-phospho-L-threonyl-[protein] + ADP + H(+)</text>
        <dbReference type="Rhea" id="RHEA:46608"/>
        <dbReference type="Rhea" id="RHEA-COMP:11060"/>
        <dbReference type="Rhea" id="RHEA-COMP:11605"/>
        <dbReference type="ChEBI" id="CHEBI:15378"/>
        <dbReference type="ChEBI" id="CHEBI:30013"/>
        <dbReference type="ChEBI" id="CHEBI:30616"/>
        <dbReference type="ChEBI" id="CHEBI:61977"/>
        <dbReference type="ChEBI" id="CHEBI:456216"/>
        <dbReference type="EC" id="2.7.11.1"/>
    </reaction>
</comment>
<dbReference type="SUPFAM" id="SSF48403">
    <property type="entry name" value="Ankyrin repeat"/>
    <property type="match status" value="5"/>
</dbReference>
<dbReference type="SUPFAM" id="SSF52058">
    <property type="entry name" value="L domain-like"/>
    <property type="match status" value="1"/>
</dbReference>
<dbReference type="Pfam" id="PF16095">
    <property type="entry name" value="COR-A"/>
    <property type="match status" value="1"/>
</dbReference>
<evidence type="ECO:0000259" key="17">
    <source>
        <dbReference type="PROSITE" id="PS50011"/>
    </source>
</evidence>
<evidence type="ECO:0000313" key="19">
    <source>
        <dbReference type="EMBL" id="CAB0033607.1"/>
    </source>
</evidence>
<dbReference type="InterPro" id="IPR008271">
    <property type="entry name" value="Ser/Thr_kinase_AS"/>
</dbReference>
<evidence type="ECO:0000256" key="2">
    <source>
        <dbReference type="ARBA" id="ARBA00008171"/>
    </source>
</evidence>
<keyword evidence="8 15" id="KW-0547">Nucleotide-binding</keyword>
<feature type="compositionally biased region" description="Low complexity" evidence="16">
    <location>
        <begin position="282"/>
        <end position="310"/>
    </location>
</feature>
<dbReference type="SMART" id="SM00248">
    <property type="entry name" value="ANK"/>
    <property type="match status" value="19"/>
</dbReference>